<dbReference type="InterPro" id="IPR043519">
    <property type="entry name" value="NT_sf"/>
</dbReference>
<evidence type="ECO:0000313" key="1">
    <source>
        <dbReference type="EMBL" id="CAA9248446.1"/>
    </source>
</evidence>
<sequence>MRNTLMTVLDHVAPLTSSVEYRVVGTAASALHGARVPVGDIDLLFRDRQSMDCFAAALATLPAAECLFPPAWLEPARQYFARYLVNGALIELSTIETETQSDTRECIGRGPWEHYSWVDCGRHRVPVVSLELRLLTELRRDRPDRFGPITEHMRQHGCNLELVRRGLPNVGGGMPEDRQREVLDQLSGVARRI</sequence>
<name>A0A6J4IEY1_9CHLR</name>
<dbReference type="Gene3D" id="3.30.460.40">
    <property type="match status" value="1"/>
</dbReference>
<dbReference type="AlphaFoldDB" id="A0A6J4IEY1"/>
<protein>
    <submittedName>
        <fullName evidence="1">Uncharacterized protein</fullName>
    </submittedName>
</protein>
<proteinExistence type="predicted"/>
<organism evidence="1">
    <name type="scientific">uncultured Chloroflexota bacterium</name>
    <dbReference type="NCBI Taxonomy" id="166587"/>
    <lineage>
        <taxon>Bacteria</taxon>
        <taxon>Bacillati</taxon>
        <taxon>Chloroflexota</taxon>
        <taxon>environmental samples</taxon>
    </lineage>
</organism>
<gene>
    <name evidence="1" type="ORF">AVDCRST_MAG77-3012</name>
</gene>
<accession>A0A6J4IEY1</accession>
<reference evidence="1" key="1">
    <citation type="submission" date="2020-02" db="EMBL/GenBank/DDBJ databases">
        <authorList>
            <person name="Meier V. D."/>
        </authorList>
    </citation>
    <scope>NUCLEOTIDE SEQUENCE</scope>
    <source>
        <strain evidence="1">AVDCRST_MAG77</strain>
    </source>
</reference>
<dbReference type="EMBL" id="CADCTC010000121">
    <property type="protein sequence ID" value="CAA9248446.1"/>
    <property type="molecule type" value="Genomic_DNA"/>
</dbReference>
<dbReference type="SUPFAM" id="SSF81301">
    <property type="entry name" value="Nucleotidyltransferase"/>
    <property type="match status" value="1"/>
</dbReference>